<accession>A0A9P8CD15</accession>
<organism evidence="2 3">
    <name type="scientific">Calycina marina</name>
    <dbReference type="NCBI Taxonomy" id="1763456"/>
    <lineage>
        <taxon>Eukaryota</taxon>
        <taxon>Fungi</taxon>
        <taxon>Dikarya</taxon>
        <taxon>Ascomycota</taxon>
        <taxon>Pezizomycotina</taxon>
        <taxon>Leotiomycetes</taxon>
        <taxon>Helotiales</taxon>
        <taxon>Pezizellaceae</taxon>
        <taxon>Calycina</taxon>
    </lineage>
</organism>
<gene>
    <name evidence="2" type="ORF">BJ878DRAFT_569212</name>
</gene>
<protein>
    <submittedName>
        <fullName evidence="2">Uncharacterized protein</fullName>
    </submittedName>
</protein>
<evidence type="ECO:0000256" key="1">
    <source>
        <dbReference type="SAM" id="MobiDB-lite"/>
    </source>
</evidence>
<proteinExistence type="predicted"/>
<keyword evidence="3" id="KW-1185">Reference proteome</keyword>
<feature type="compositionally biased region" description="Polar residues" evidence="1">
    <location>
        <begin position="269"/>
        <end position="283"/>
    </location>
</feature>
<name>A0A9P8CD15_9HELO</name>
<feature type="compositionally biased region" description="Polar residues" evidence="1">
    <location>
        <begin position="117"/>
        <end position="128"/>
    </location>
</feature>
<sequence>MTNIPSSIRIDFKLIDPRELTTFSPCEYKLPQSTSQAPCFPDSLSMFLVKGQGNSGGGQPAVSAGENQIQEEVKEEALSASVEQELEIRREYIFRGSEPHLPGLSLDSENISAINSTKEVKNATSPKQSLAPAEDKVNEEGAASESQLPEPASTPEDTAIAERIVPIESKTIVESALGNKPAVAESEETIDIETEVKLESGETTAPRAGAEDLEPEIKLEPSETPTSFDDSSLVADRLEHKENVERVSTESKKPSESKEPTAKDKSPALINQISSSLNETTCASDDEPAVDNQEVEPDAQNCKVDTT</sequence>
<dbReference type="EMBL" id="MU254059">
    <property type="protein sequence ID" value="KAG9242563.1"/>
    <property type="molecule type" value="Genomic_DNA"/>
</dbReference>
<feature type="compositionally biased region" description="Basic and acidic residues" evidence="1">
    <location>
        <begin position="236"/>
        <end position="266"/>
    </location>
</feature>
<dbReference type="Proteomes" id="UP000887226">
    <property type="component" value="Unassembled WGS sequence"/>
</dbReference>
<dbReference type="AlphaFoldDB" id="A0A9P8CD15"/>
<comment type="caution">
    <text evidence="2">The sequence shown here is derived from an EMBL/GenBank/DDBJ whole genome shotgun (WGS) entry which is preliminary data.</text>
</comment>
<feature type="compositionally biased region" description="Acidic residues" evidence="1">
    <location>
        <begin position="284"/>
        <end position="297"/>
    </location>
</feature>
<feature type="region of interest" description="Disordered" evidence="1">
    <location>
        <begin position="117"/>
        <end position="307"/>
    </location>
</feature>
<reference evidence="2" key="1">
    <citation type="journal article" date="2021" name="IMA Fungus">
        <title>Genomic characterization of three marine fungi, including Emericellopsis atlantica sp. nov. with signatures of a generalist lifestyle and marine biomass degradation.</title>
        <authorList>
            <person name="Hagestad O.C."/>
            <person name="Hou L."/>
            <person name="Andersen J.H."/>
            <person name="Hansen E.H."/>
            <person name="Altermark B."/>
            <person name="Li C."/>
            <person name="Kuhnert E."/>
            <person name="Cox R.J."/>
            <person name="Crous P.W."/>
            <person name="Spatafora J.W."/>
            <person name="Lail K."/>
            <person name="Amirebrahimi M."/>
            <person name="Lipzen A."/>
            <person name="Pangilinan J."/>
            <person name="Andreopoulos W."/>
            <person name="Hayes R.D."/>
            <person name="Ng V."/>
            <person name="Grigoriev I.V."/>
            <person name="Jackson S.A."/>
            <person name="Sutton T.D.S."/>
            <person name="Dobson A.D.W."/>
            <person name="Rama T."/>
        </authorList>
    </citation>
    <scope>NUCLEOTIDE SEQUENCE</scope>
    <source>
        <strain evidence="2">TRa3180A</strain>
    </source>
</reference>
<evidence type="ECO:0000313" key="2">
    <source>
        <dbReference type="EMBL" id="KAG9242563.1"/>
    </source>
</evidence>
<evidence type="ECO:0000313" key="3">
    <source>
        <dbReference type="Proteomes" id="UP000887226"/>
    </source>
</evidence>